<evidence type="ECO:0000313" key="6">
    <source>
        <dbReference type="Proteomes" id="UP000095453"/>
    </source>
</evidence>
<keyword evidence="4" id="KW-1185">Reference proteome</keyword>
<evidence type="ECO:0000313" key="1">
    <source>
        <dbReference type="EMBL" id="CRL34770.1"/>
    </source>
</evidence>
<sequence>MQYCKCTNDFVNAIIDDYFNSFKIRKDLTEGLVYEWTNSMEQIHDRYSDEEIITPTEPT</sequence>
<evidence type="ECO:0000313" key="3">
    <source>
        <dbReference type="EMBL" id="CUO47486.1"/>
    </source>
</evidence>
<dbReference type="GeneID" id="75161622"/>
<dbReference type="Proteomes" id="UP000095453">
    <property type="component" value="Unassembled WGS sequence"/>
</dbReference>
<reference evidence="1" key="2">
    <citation type="submission" date="2015-05" db="EMBL/GenBank/DDBJ databases">
        <authorList>
            <person name="Wang D.B."/>
            <person name="Wang M."/>
        </authorList>
    </citation>
    <scope>NUCLEOTIDE SEQUENCE [LARGE SCALE GENOMIC DNA]</scope>
    <source>
        <strain evidence="1">L1-83</strain>
    </source>
</reference>
<dbReference type="Proteomes" id="UP000095395">
    <property type="component" value="Unassembled WGS sequence"/>
</dbReference>
<proteinExistence type="predicted"/>
<dbReference type="RefSeq" id="WP_007883882.1">
    <property type="nucleotide sequence ID" value="NZ_CAKZTK010000072.1"/>
</dbReference>
<dbReference type="Proteomes" id="UP000049828">
    <property type="component" value="Unassembled WGS sequence"/>
</dbReference>
<dbReference type="EMBL" id="CYYR01000034">
    <property type="protein sequence ID" value="CUO47486.1"/>
    <property type="molecule type" value="Genomic_DNA"/>
</dbReference>
<evidence type="ECO:0000313" key="2">
    <source>
        <dbReference type="EMBL" id="CUM94307.1"/>
    </source>
</evidence>
<name>A0A0M6WEN9_9FIRM</name>
<organism evidence="1 4">
    <name type="scientific">Roseburia inulinivorans</name>
    <dbReference type="NCBI Taxonomy" id="360807"/>
    <lineage>
        <taxon>Bacteria</taxon>
        <taxon>Bacillati</taxon>
        <taxon>Bacillota</taxon>
        <taxon>Clostridia</taxon>
        <taxon>Lachnospirales</taxon>
        <taxon>Lachnospiraceae</taxon>
        <taxon>Roseburia</taxon>
    </lineage>
</organism>
<protein>
    <submittedName>
        <fullName evidence="1">Uncharacterized protein</fullName>
    </submittedName>
</protein>
<gene>
    <name evidence="3" type="ORF">ERS852392_03285</name>
    <name evidence="2" type="ORF">ERS852444_01179</name>
    <name evidence="1" type="ORF">RIL183_15451</name>
</gene>
<dbReference type="EMBL" id="CYXX01000007">
    <property type="protein sequence ID" value="CUM94307.1"/>
    <property type="molecule type" value="Genomic_DNA"/>
</dbReference>
<reference evidence="4" key="1">
    <citation type="submission" date="2015-05" db="EMBL/GenBank/DDBJ databases">
        <authorList>
            <consortium name="Pathogen Informatics"/>
        </authorList>
    </citation>
    <scope>NUCLEOTIDE SEQUENCE [LARGE SCALE GENOMIC DNA]</scope>
    <source>
        <strain evidence="3 5">2789STDY5608835</strain>
        <strain evidence="2 6">2789STDY5608887</strain>
        <strain evidence="4">L1-83</strain>
    </source>
</reference>
<dbReference type="EMBL" id="CVRS01000048">
    <property type="protein sequence ID" value="CRL34770.1"/>
    <property type="molecule type" value="Genomic_DNA"/>
</dbReference>
<accession>A0A0M6WEN9</accession>
<evidence type="ECO:0000313" key="5">
    <source>
        <dbReference type="Proteomes" id="UP000095395"/>
    </source>
</evidence>
<evidence type="ECO:0000313" key="4">
    <source>
        <dbReference type="Proteomes" id="UP000049828"/>
    </source>
</evidence>
<dbReference type="AlphaFoldDB" id="A0A0M6WEN9"/>